<feature type="region of interest" description="Disordered" evidence="1">
    <location>
        <begin position="153"/>
        <end position="196"/>
    </location>
</feature>
<keyword evidence="3" id="KW-1185">Reference proteome</keyword>
<evidence type="ECO:0000313" key="3">
    <source>
        <dbReference type="Proteomes" id="UP001182556"/>
    </source>
</evidence>
<accession>A0AAD9FSX6</accession>
<protein>
    <submittedName>
        <fullName evidence="2">Uncharacterized protein</fullName>
    </submittedName>
</protein>
<organism evidence="2 3">
    <name type="scientific">Papiliotrema laurentii</name>
    <name type="common">Cryptococcus laurentii</name>
    <dbReference type="NCBI Taxonomy" id="5418"/>
    <lineage>
        <taxon>Eukaryota</taxon>
        <taxon>Fungi</taxon>
        <taxon>Dikarya</taxon>
        <taxon>Basidiomycota</taxon>
        <taxon>Agaricomycotina</taxon>
        <taxon>Tremellomycetes</taxon>
        <taxon>Tremellales</taxon>
        <taxon>Rhynchogastremaceae</taxon>
        <taxon>Papiliotrema</taxon>
    </lineage>
</organism>
<gene>
    <name evidence="2" type="ORF">DB88DRAFT_471706</name>
</gene>
<evidence type="ECO:0000313" key="2">
    <source>
        <dbReference type="EMBL" id="KAK1925694.1"/>
    </source>
</evidence>
<sequence length="307" mass="33339">MKAGSVSPVPPRDGETQRKLSPHACYTDSHVRDGPSHFPTQNTSGESRLELVGIHFSLPNCPRHQAGAKDHIIAPILPRPCSAAVRIPFARPAKACIGRALRAVPNWEENERGGEKSKDPCEGRLKAHQNRRLSLGVMQAYRLKPLGLATCQKERAQGQRSNVRTSHTKRTPLELGESGRLPEREPMKVPDAPPRGVDRGRCGSKIFYGTRFILPSCVWDASLLRMFSRVDIEGRRMSDWIAAVGRDGGCIGQGVSPHAVRAPCDLPVDSILVAFPFRPGGAGQVGLSTLHAWDPNGITGSCNGDTC</sequence>
<feature type="region of interest" description="Disordered" evidence="1">
    <location>
        <begin position="1"/>
        <end position="21"/>
    </location>
</feature>
<comment type="caution">
    <text evidence="2">The sequence shown here is derived from an EMBL/GenBank/DDBJ whole genome shotgun (WGS) entry which is preliminary data.</text>
</comment>
<reference evidence="2" key="1">
    <citation type="submission" date="2023-02" db="EMBL/GenBank/DDBJ databases">
        <title>Identification and recombinant expression of a fungal hydrolase from Papiliotrema laurentii that hydrolyzes apple cutin and clears colloidal polyester polyurethane.</title>
        <authorList>
            <consortium name="DOE Joint Genome Institute"/>
            <person name="Roman V.A."/>
            <person name="Bojanowski C."/>
            <person name="Crable B.R."/>
            <person name="Wagner D.N."/>
            <person name="Hung C.S."/>
            <person name="Nadeau L.J."/>
            <person name="Schratz L."/>
            <person name="Haridas S."/>
            <person name="Pangilinan J."/>
            <person name="Lipzen A."/>
            <person name="Na H."/>
            <person name="Yan M."/>
            <person name="Ng V."/>
            <person name="Grigoriev I.V."/>
            <person name="Spatafora J.W."/>
            <person name="Barlow D."/>
            <person name="Biffinger J."/>
            <person name="Kelley-Loughnane N."/>
            <person name="Varaljay V.A."/>
            <person name="Crookes-Goodson W.J."/>
        </authorList>
    </citation>
    <scope>NUCLEOTIDE SEQUENCE</scope>
    <source>
        <strain evidence="2">5307AH</strain>
    </source>
</reference>
<dbReference type="AlphaFoldDB" id="A0AAD9FSX6"/>
<dbReference type="Proteomes" id="UP001182556">
    <property type="component" value="Unassembled WGS sequence"/>
</dbReference>
<dbReference type="EMBL" id="JAODAN010000003">
    <property type="protein sequence ID" value="KAK1925694.1"/>
    <property type="molecule type" value="Genomic_DNA"/>
</dbReference>
<name>A0AAD9FSX6_PAPLA</name>
<evidence type="ECO:0000256" key="1">
    <source>
        <dbReference type="SAM" id="MobiDB-lite"/>
    </source>
</evidence>
<proteinExistence type="predicted"/>